<dbReference type="PANTHER" id="PTHR35585">
    <property type="entry name" value="HHE DOMAIN PROTEIN (AFU_ORTHOLOGUE AFUA_4G00730)"/>
    <property type="match status" value="1"/>
</dbReference>
<organism evidence="3 4">
    <name type="scientific">Thermaerobacter composti</name>
    <dbReference type="NCBI Taxonomy" id="554949"/>
    <lineage>
        <taxon>Bacteria</taxon>
        <taxon>Bacillati</taxon>
        <taxon>Bacillota</taxon>
        <taxon>Clostridia</taxon>
        <taxon>Eubacteriales</taxon>
        <taxon>Clostridiales Family XVII. Incertae Sedis</taxon>
        <taxon>Thermaerobacter</taxon>
    </lineage>
</organism>
<feature type="compositionally biased region" description="Gly residues" evidence="1">
    <location>
        <begin position="150"/>
        <end position="161"/>
    </location>
</feature>
<dbReference type="RefSeq" id="WP_318751268.1">
    <property type="nucleotide sequence ID" value="NZ_CP132508.1"/>
</dbReference>
<feature type="region of interest" description="Disordered" evidence="1">
    <location>
        <begin position="1"/>
        <end position="20"/>
    </location>
</feature>
<dbReference type="EMBL" id="CP132508">
    <property type="protein sequence ID" value="WPD19783.1"/>
    <property type="molecule type" value="Genomic_DNA"/>
</dbReference>
<dbReference type="PANTHER" id="PTHR35585:SF1">
    <property type="entry name" value="HHE DOMAIN PROTEIN (AFU_ORTHOLOGUE AFUA_4G00730)"/>
    <property type="match status" value="1"/>
</dbReference>
<feature type="compositionally biased region" description="Polar residues" evidence="1">
    <location>
        <begin position="1"/>
        <end position="17"/>
    </location>
</feature>
<sequence>MTGRTPPSGSLPDQTGRTGPRALQILADRHRRLGRLLTDAREAGAAHRPDLVVELMDELDAHRRLEQEVFYPALRRTGDATVSDRLAARLAEHRQLERLADRLGRAVAEGLAGEGGPGPDPAVARPGGVAARPAAARSSGTAGAGLPVEGSGGPSHPGGPGGREDGTPERLLDRLAEALADHVQREEEELFPLARRHLEEGLAGLGAELERGLEEFAFDYDDVVEGTFPASDPPATMAAPRARTPRLYARSRKGARA</sequence>
<feature type="domain" description="Hemerythrin-like" evidence="2">
    <location>
        <begin position="23"/>
        <end position="112"/>
    </location>
</feature>
<dbReference type="InterPro" id="IPR012312">
    <property type="entry name" value="Hemerythrin-like"/>
</dbReference>
<evidence type="ECO:0000259" key="2">
    <source>
        <dbReference type="Pfam" id="PF01814"/>
    </source>
</evidence>
<protein>
    <submittedName>
        <fullName evidence="3">Hemerythrin domain-containing protein</fullName>
    </submittedName>
</protein>
<dbReference type="Gene3D" id="1.20.120.520">
    <property type="entry name" value="nmb1532 protein domain like"/>
    <property type="match status" value="1"/>
</dbReference>
<evidence type="ECO:0000313" key="4">
    <source>
        <dbReference type="Proteomes" id="UP001304683"/>
    </source>
</evidence>
<feature type="compositionally biased region" description="Low complexity" evidence="1">
    <location>
        <begin position="121"/>
        <end position="145"/>
    </location>
</feature>
<evidence type="ECO:0000256" key="1">
    <source>
        <dbReference type="SAM" id="MobiDB-lite"/>
    </source>
</evidence>
<evidence type="ECO:0000313" key="3">
    <source>
        <dbReference type="EMBL" id="WPD19783.1"/>
    </source>
</evidence>
<proteinExistence type="predicted"/>
<dbReference type="Pfam" id="PF01814">
    <property type="entry name" value="Hemerythrin"/>
    <property type="match status" value="1"/>
</dbReference>
<feature type="region of interest" description="Disordered" evidence="1">
    <location>
        <begin position="110"/>
        <end position="168"/>
    </location>
</feature>
<gene>
    <name evidence="3" type="ORF">Q5761_03750</name>
</gene>
<reference evidence="3 4" key="1">
    <citation type="submission" date="2023-08" db="EMBL/GenBank/DDBJ databases">
        <title>Genome sequence of Thermaerobacter compostii strain Ins1, a spore-forming filamentous bacterium isolated from a deep geothermal reservoir.</title>
        <authorList>
            <person name="Bregnard D."/>
            <person name="Gonzalez D."/>
            <person name="Junier P."/>
        </authorList>
    </citation>
    <scope>NUCLEOTIDE SEQUENCE [LARGE SCALE GENOMIC DNA]</scope>
    <source>
        <strain evidence="3 4">Ins1</strain>
    </source>
</reference>
<keyword evidence="4" id="KW-1185">Reference proteome</keyword>
<accession>A0ABZ0QQL2</accession>
<dbReference type="Proteomes" id="UP001304683">
    <property type="component" value="Chromosome"/>
</dbReference>
<name>A0ABZ0QQL2_9FIRM</name>